<dbReference type="InterPro" id="IPR011681">
    <property type="entry name" value="GcrA"/>
</dbReference>
<keyword evidence="3" id="KW-1185">Reference proteome</keyword>
<proteinExistence type="predicted"/>
<dbReference type="Proteomes" id="UP000284605">
    <property type="component" value="Unassembled WGS sequence"/>
</dbReference>
<protein>
    <submittedName>
        <fullName evidence="2">GcrA cell cycle regulator</fullName>
    </submittedName>
</protein>
<feature type="region of interest" description="Disordered" evidence="1">
    <location>
        <begin position="152"/>
        <end position="179"/>
    </location>
</feature>
<evidence type="ECO:0000313" key="2">
    <source>
        <dbReference type="EMBL" id="RJF94543.1"/>
    </source>
</evidence>
<organism evidence="2 3">
    <name type="scientific">Oleomonas cavernae</name>
    <dbReference type="NCBI Taxonomy" id="2320859"/>
    <lineage>
        <taxon>Bacteria</taxon>
        <taxon>Pseudomonadati</taxon>
        <taxon>Pseudomonadota</taxon>
        <taxon>Alphaproteobacteria</taxon>
        <taxon>Acetobacterales</taxon>
        <taxon>Acetobacteraceae</taxon>
        <taxon>Oleomonas</taxon>
    </lineage>
</organism>
<comment type="caution">
    <text evidence="2">The sequence shown here is derived from an EMBL/GenBank/DDBJ whole genome shotgun (WGS) entry which is preliminary data.</text>
</comment>
<evidence type="ECO:0000256" key="1">
    <source>
        <dbReference type="SAM" id="MobiDB-lite"/>
    </source>
</evidence>
<feature type="region of interest" description="Disordered" evidence="1">
    <location>
        <begin position="44"/>
        <end position="74"/>
    </location>
</feature>
<dbReference type="Gene3D" id="1.10.10.60">
    <property type="entry name" value="Homeodomain-like"/>
    <property type="match status" value="1"/>
</dbReference>
<gene>
    <name evidence="2" type="ORF">D3874_01520</name>
</gene>
<accession>A0A418WTF0</accession>
<sequence>MSWTDERIASLRELWEQGLSASQIAAKLGNITRNAVIGKVHRLGLSGRPSPVRAERPAPAPRAERPAPAPRPVRVLPASEPVAKAAAPARVVQAAPAPAPEPEPMVRATLLSINDRMCKWPLGDPGDAGFHFCGRRAQSSMPYCQEHARIAYQAATPKSREKRDRDRERERERLVRSLS</sequence>
<name>A0A418WTF0_9PROT</name>
<dbReference type="RefSeq" id="WP_119775711.1">
    <property type="nucleotide sequence ID" value="NZ_QYUK01000008.1"/>
</dbReference>
<dbReference type="Pfam" id="PF07750">
    <property type="entry name" value="GcrA"/>
    <property type="match status" value="1"/>
</dbReference>
<feature type="compositionally biased region" description="Basic and acidic residues" evidence="1">
    <location>
        <begin position="158"/>
        <end position="179"/>
    </location>
</feature>
<dbReference type="AlphaFoldDB" id="A0A418WTF0"/>
<evidence type="ECO:0000313" key="3">
    <source>
        <dbReference type="Proteomes" id="UP000284605"/>
    </source>
</evidence>
<dbReference type="EMBL" id="QYUK01000008">
    <property type="protein sequence ID" value="RJF94543.1"/>
    <property type="molecule type" value="Genomic_DNA"/>
</dbReference>
<dbReference type="OrthoDB" id="9798071at2"/>
<reference evidence="2 3" key="1">
    <citation type="submission" date="2018-09" db="EMBL/GenBank/DDBJ databases">
        <authorList>
            <person name="Zhu H."/>
        </authorList>
    </citation>
    <scope>NUCLEOTIDE SEQUENCE [LARGE SCALE GENOMIC DNA]</scope>
    <source>
        <strain evidence="2 3">K1W22B-8</strain>
    </source>
</reference>